<feature type="signal peptide" evidence="1">
    <location>
        <begin position="1"/>
        <end position="27"/>
    </location>
</feature>
<gene>
    <name evidence="2" type="ORF">KFE25_000077</name>
</gene>
<dbReference type="AlphaFoldDB" id="A0A8J5XNQ7"/>
<dbReference type="EMBL" id="JAGTXO010000014">
    <property type="protein sequence ID" value="KAG8463909.1"/>
    <property type="molecule type" value="Genomic_DNA"/>
</dbReference>
<protein>
    <recommendedName>
        <fullName evidence="4">Glycosyltransferase family 92 protein</fullName>
    </recommendedName>
</protein>
<reference evidence="2" key="1">
    <citation type="submission" date="2021-05" db="EMBL/GenBank/DDBJ databases">
        <title>The genome of the haptophyte Pavlova lutheri (Diacronema luteri, Pavlovales) - a model for lipid biosynthesis in eukaryotic algae.</title>
        <authorList>
            <person name="Hulatt C.J."/>
            <person name="Posewitz M.C."/>
        </authorList>
    </citation>
    <scope>NUCLEOTIDE SEQUENCE</scope>
    <source>
        <strain evidence="2">NIVA-4/92</strain>
    </source>
</reference>
<accession>A0A8J5XNQ7</accession>
<evidence type="ECO:0000313" key="2">
    <source>
        <dbReference type="EMBL" id="KAG8463909.1"/>
    </source>
</evidence>
<name>A0A8J5XNQ7_DIALT</name>
<organism evidence="2 3">
    <name type="scientific">Diacronema lutheri</name>
    <name type="common">Unicellular marine alga</name>
    <name type="synonym">Monochrysis lutheri</name>
    <dbReference type="NCBI Taxonomy" id="2081491"/>
    <lineage>
        <taxon>Eukaryota</taxon>
        <taxon>Haptista</taxon>
        <taxon>Haptophyta</taxon>
        <taxon>Pavlovophyceae</taxon>
        <taxon>Pavlovales</taxon>
        <taxon>Pavlovaceae</taxon>
        <taxon>Diacronema</taxon>
    </lineage>
</organism>
<dbReference type="OrthoDB" id="10511049at2759"/>
<comment type="caution">
    <text evidence="2">The sequence shown here is derived from an EMBL/GenBank/DDBJ whole genome shotgun (WGS) entry which is preliminary data.</text>
</comment>
<keyword evidence="1" id="KW-0732">Signal</keyword>
<proteinExistence type="predicted"/>
<evidence type="ECO:0008006" key="4">
    <source>
        <dbReference type="Google" id="ProtNLM"/>
    </source>
</evidence>
<evidence type="ECO:0000256" key="1">
    <source>
        <dbReference type="SAM" id="SignalP"/>
    </source>
</evidence>
<evidence type="ECO:0000313" key="3">
    <source>
        <dbReference type="Proteomes" id="UP000751190"/>
    </source>
</evidence>
<dbReference type="Pfam" id="PF13704">
    <property type="entry name" value="Glyco_tranf_2_4"/>
    <property type="match status" value="1"/>
</dbReference>
<keyword evidence="3" id="KW-1185">Reference proteome</keyword>
<sequence>MFSTRAADTRQRSTSLLAALLLVQAFGATPIAPPQRFVLFSRVFEDGPYSAFFVDYHLALGFDTIILLDARRGGQPRVSFAQPHRVHVHRVRNAGNDLLAEHFALVVASRAEWVFVADSDEFLLVDEPTIGAYVDRVERAHGPIDVFSFRWAMIDYFAPRCAHEVDFVRFVRAECCTPHFLHKQLSRVAKVRGLTPHCASWRDPSMPLRVFHDGVALTAARPNALCRTVNAANSTTPPRYATSVVHVHTRSITDLLIKALRTTLSRKRLRNPHRLVELMRAAPVVPRDELLGAFLAAVGNKAALPLANMATIPRRFDAQHGAGVAAHLVRQRLARLLPHAPTIATRRGICTQHLERHAVRALLAELTNATVSVPEYNRFAAAVAAAYIRERQVYERNRARHVLRVKAM</sequence>
<feature type="chain" id="PRO_5035168729" description="Glycosyltransferase family 92 protein" evidence="1">
    <location>
        <begin position="28"/>
        <end position="408"/>
    </location>
</feature>
<dbReference type="Proteomes" id="UP000751190">
    <property type="component" value="Unassembled WGS sequence"/>
</dbReference>